<evidence type="ECO:0000313" key="8">
    <source>
        <dbReference type="EMBL" id="PTN09486.1"/>
    </source>
</evidence>
<organism evidence="8 9">
    <name type="scientific">Mangrovibacterium marinum</name>
    <dbReference type="NCBI Taxonomy" id="1639118"/>
    <lineage>
        <taxon>Bacteria</taxon>
        <taxon>Pseudomonadati</taxon>
        <taxon>Bacteroidota</taxon>
        <taxon>Bacteroidia</taxon>
        <taxon>Marinilabiliales</taxon>
        <taxon>Prolixibacteraceae</taxon>
        <taxon>Mangrovibacterium</taxon>
    </lineage>
</organism>
<dbReference type="Gene3D" id="2.115.10.20">
    <property type="entry name" value="Glycosyl hydrolase domain, family 43"/>
    <property type="match status" value="3"/>
</dbReference>
<gene>
    <name evidence="8" type="ORF">C8N47_10430</name>
</gene>
<dbReference type="InterPro" id="IPR023296">
    <property type="entry name" value="Glyco_hydro_beta-prop_sf"/>
</dbReference>
<dbReference type="Gene3D" id="2.60.40.2340">
    <property type="match status" value="1"/>
</dbReference>
<sequence length="734" mass="81844">MNKSKTGLITAMTKCFLVFAGLISLVSCQTEPPKTDAYLFVYFTGNGPGEEAIRYAVSTDGYNYRALNDNQPVLDSKKISTSGGVRDPHILRGADGKTFYMVATDLYVPEQGWNNYAMILMKSTDLIHWETSVINIPETYPDEFGEVDRVWAPQTIYDEQTGKYMIYWSMKDRGAHPDIIYYAYANKDFTGLEEAPKQLYFPPAESNTKACIDGDIIPFEGQFYLFHKAEDGDPGIKLAISDKLTEGYQLVSDKRVDSQTVPVEGSGIFKLNNSDDYILMYDMYTSGRYQFTKSADLQHFSVIDEEISMNFHPRHGTVLPITWEEYNRLMTTYGKTDDLFISATSDQLKKSNVVIDGEKKTIYLPVKVGTDLAAFDPMMTAWKGITVAPEGPQDFSKGSVEYTFTIVGQDPVSYSVLASEDHNPALVGFYADPQVLYSQKTGKYYIYPTSDGFTGWSGYYFKVFSSDDLVSWTDEGKILDLKAGDVPWADGSAWAPTIVEKKVGDDYKYYYYFSGNYVAGGGKQIGVAVADNPTGPFVAEKEPMIKESPAGRGQQIDPCAFIDPVSGKSYIYWGNGYLAAAELNDDMISIKPKTIKVLTPKGGTLADYAFREGIYVIYRDGTYYFMWSVDDTGSANYHVAYGTSKSPMGPIKVAEKPIVLIQDAANGIYGTGHHSVVKLPGKDEWYIVYHRINNKHLNDGPGYHREVCIDKMEFNADGTVKQVTPTVKGISPVQ</sequence>
<dbReference type="Pfam" id="PF04616">
    <property type="entry name" value="Glyco_hydro_43"/>
    <property type="match status" value="2"/>
</dbReference>
<keyword evidence="2" id="KW-0858">Xylan degradation</keyword>
<evidence type="ECO:0000313" key="9">
    <source>
        <dbReference type="Proteomes" id="UP000243525"/>
    </source>
</evidence>
<dbReference type="GO" id="GO:0045493">
    <property type="term" value="P:xylan catabolic process"/>
    <property type="evidence" value="ECO:0007669"/>
    <property type="project" value="UniProtKB-KW"/>
</dbReference>
<evidence type="ECO:0000256" key="1">
    <source>
        <dbReference type="ARBA" id="ARBA00009865"/>
    </source>
</evidence>
<dbReference type="InterPro" id="IPR052176">
    <property type="entry name" value="Glycosyl_Hydrlase_43_Enz"/>
</dbReference>
<dbReference type="GO" id="GO:0004553">
    <property type="term" value="F:hydrolase activity, hydrolyzing O-glycosyl compounds"/>
    <property type="evidence" value="ECO:0007669"/>
    <property type="project" value="InterPro"/>
</dbReference>
<name>A0A2T5C3W8_9BACT</name>
<evidence type="ECO:0000256" key="4">
    <source>
        <dbReference type="ARBA" id="ARBA00023277"/>
    </source>
</evidence>
<protein>
    <submittedName>
        <fullName evidence="8">Glycosyl hydrolase family 43</fullName>
    </submittedName>
</protein>
<dbReference type="SUPFAM" id="SSF75005">
    <property type="entry name" value="Arabinanase/levansucrase/invertase"/>
    <property type="match status" value="2"/>
</dbReference>
<evidence type="ECO:0000256" key="2">
    <source>
        <dbReference type="ARBA" id="ARBA00022651"/>
    </source>
</evidence>
<evidence type="ECO:0000256" key="3">
    <source>
        <dbReference type="ARBA" id="ARBA00022801"/>
    </source>
</evidence>
<dbReference type="PANTHER" id="PTHR43772:SF2">
    <property type="entry name" value="PUTATIVE (AFU_ORTHOLOGUE AFUA_2G04480)-RELATED"/>
    <property type="match status" value="1"/>
</dbReference>
<dbReference type="InterPro" id="IPR006710">
    <property type="entry name" value="Glyco_hydro_43"/>
</dbReference>
<dbReference type="AlphaFoldDB" id="A0A2T5C3W8"/>
<dbReference type="CDD" id="cd08983">
    <property type="entry name" value="GH43_Bt3655-like"/>
    <property type="match status" value="1"/>
</dbReference>
<feature type="signal peptide" evidence="7">
    <location>
        <begin position="1"/>
        <end position="20"/>
    </location>
</feature>
<feature type="chain" id="PRO_5015644426" evidence="7">
    <location>
        <begin position="21"/>
        <end position="734"/>
    </location>
</feature>
<dbReference type="CDD" id="cd18828">
    <property type="entry name" value="GH43_BT3675-like"/>
    <property type="match status" value="1"/>
</dbReference>
<dbReference type="EMBL" id="QAAD01000004">
    <property type="protein sequence ID" value="PTN09486.1"/>
    <property type="molecule type" value="Genomic_DNA"/>
</dbReference>
<reference evidence="8 9" key="1">
    <citation type="submission" date="2018-04" db="EMBL/GenBank/DDBJ databases">
        <title>Genomic Encyclopedia of Archaeal and Bacterial Type Strains, Phase II (KMG-II): from individual species to whole genera.</title>
        <authorList>
            <person name="Goeker M."/>
        </authorList>
    </citation>
    <scope>NUCLEOTIDE SEQUENCE [LARGE SCALE GENOMIC DNA]</scope>
    <source>
        <strain evidence="8 9">DSM 28823</strain>
    </source>
</reference>
<dbReference type="PROSITE" id="PS51257">
    <property type="entry name" value="PROKAR_LIPOPROTEIN"/>
    <property type="match status" value="1"/>
</dbReference>
<keyword evidence="2" id="KW-0624">Polysaccharide degradation</keyword>
<feature type="site" description="Important for catalytic activity, responsible for pKa modulation of the active site Glu and correct orientation of both the proton donor and substrate" evidence="6">
    <location>
        <position position="557"/>
    </location>
</feature>
<accession>A0A2T5C3W8</accession>
<keyword evidence="5" id="KW-0326">Glycosidase</keyword>
<comment type="similarity">
    <text evidence="1">Belongs to the glycosyl hydrolase 43 family.</text>
</comment>
<dbReference type="PANTHER" id="PTHR43772">
    <property type="entry name" value="ENDO-1,4-BETA-XYLANASE"/>
    <property type="match status" value="1"/>
</dbReference>
<keyword evidence="4" id="KW-0119">Carbohydrate metabolism</keyword>
<proteinExistence type="inferred from homology"/>
<evidence type="ECO:0000256" key="6">
    <source>
        <dbReference type="PIRSR" id="PIRSR606710-2"/>
    </source>
</evidence>
<keyword evidence="3 8" id="KW-0378">Hydrolase</keyword>
<dbReference type="Proteomes" id="UP000243525">
    <property type="component" value="Unassembled WGS sequence"/>
</dbReference>
<keyword evidence="9" id="KW-1185">Reference proteome</keyword>
<keyword evidence="7" id="KW-0732">Signal</keyword>
<evidence type="ECO:0000256" key="7">
    <source>
        <dbReference type="SAM" id="SignalP"/>
    </source>
</evidence>
<comment type="caution">
    <text evidence="8">The sequence shown here is derived from an EMBL/GenBank/DDBJ whole genome shotgun (WGS) entry which is preliminary data.</text>
</comment>
<evidence type="ECO:0000256" key="5">
    <source>
        <dbReference type="ARBA" id="ARBA00023295"/>
    </source>
</evidence>